<keyword evidence="17" id="KW-1185">Reference proteome</keyword>
<dbReference type="Pfam" id="PF00009">
    <property type="entry name" value="GTP_EFTU"/>
    <property type="match status" value="1"/>
</dbReference>
<dbReference type="OrthoDB" id="342024at2759"/>
<dbReference type="InterPro" id="IPR009001">
    <property type="entry name" value="Transl_elong_EF1A/Init_IF2_C"/>
</dbReference>
<comment type="subcellular location">
    <subcellularLocation>
        <location evidence="1">Cytoplasm</location>
    </subcellularLocation>
</comment>
<reference evidence="17" key="1">
    <citation type="submission" date="2018-06" db="EMBL/GenBank/DDBJ databases">
        <authorList>
            <person name="Guldener U."/>
        </authorList>
    </citation>
    <scope>NUCLEOTIDE SEQUENCE [LARGE SCALE GENOMIC DNA]</scope>
    <source>
        <strain evidence="17">UTAD17</strain>
    </source>
</reference>
<keyword evidence="7" id="KW-0547">Nucleotide-binding</keyword>
<feature type="domain" description="Tr-type G" evidence="15">
    <location>
        <begin position="257"/>
        <end position="483"/>
    </location>
</feature>
<evidence type="ECO:0000256" key="12">
    <source>
        <dbReference type="ARBA" id="ARBA00030845"/>
    </source>
</evidence>
<dbReference type="SUPFAM" id="SSF50465">
    <property type="entry name" value="EF-Tu/eEF-1alpha/eIF2-gamma C-terminal domain"/>
    <property type="match status" value="1"/>
</dbReference>
<dbReference type="FunFam" id="2.40.30.10:FF:000017">
    <property type="entry name" value="Eukaryotic peptide chain release factor GTP-binding subunit"/>
    <property type="match status" value="1"/>
</dbReference>
<dbReference type="InterPro" id="IPR009000">
    <property type="entry name" value="Transl_B-barrel_sf"/>
</dbReference>
<dbReference type="InterPro" id="IPR031157">
    <property type="entry name" value="G_TR_CS"/>
</dbReference>
<accession>A0A376B779</accession>
<feature type="region of interest" description="Disordered" evidence="14">
    <location>
        <begin position="155"/>
        <end position="213"/>
    </location>
</feature>
<dbReference type="Gene3D" id="2.40.30.10">
    <property type="entry name" value="Translation factors"/>
    <property type="match status" value="2"/>
</dbReference>
<dbReference type="CDD" id="cd01883">
    <property type="entry name" value="EF1_alpha"/>
    <property type="match status" value="1"/>
</dbReference>
<comment type="similarity">
    <text evidence="2">Belongs to the TRAFAC class translation factor GTPase superfamily. Classic translation factor GTPase family. EF-Tu/EF-1A subfamily.</text>
</comment>
<feature type="compositionally biased region" description="Basic and acidic residues" evidence="14">
    <location>
        <begin position="161"/>
        <end position="192"/>
    </location>
</feature>
<dbReference type="SUPFAM" id="SSF52540">
    <property type="entry name" value="P-loop containing nucleoside triphosphate hydrolases"/>
    <property type="match status" value="1"/>
</dbReference>
<dbReference type="PROSITE" id="PS00301">
    <property type="entry name" value="G_TR_1"/>
    <property type="match status" value="1"/>
</dbReference>
<feature type="region of interest" description="Disordered" evidence="14">
    <location>
        <begin position="1"/>
        <end position="50"/>
    </location>
</feature>
<dbReference type="AlphaFoldDB" id="A0A376B779"/>
<dbReference type="Gene3D" id="3.40.50.300">
    <property type="entry name" value="P-loop containing nucleotide triphosphate hydrolases"/>
    <property type="match status" value="1"/>
</dbReference>
<dbReference type="InterPro" id="IPR027417">
    <property type="entry name" value="P-loop_NTPase"/>
</dbReference>
<dbReference type="PROSITE" id="PS51722">
    <property type="entry name" value="G_TR_2"/>
    <property type="match status" value="1"/>
</dbReference>
<keyword evidence="9" id="KW-0342">GTP-binding</keyword>
<dbReference type="Pfam" id="PF22594">
    <property type="entry name" value="GTP-eEF1A_C"/>
    <property type="match status" value="1"/>
</dbReference>
<evidence type="ECO:0000256" key="2">
    <source>
        <dbReference type="ARBA" id="ARBA00007249"/>
    </source>
</evidence>
<dbReference type="PRINTS" id="PR00315">
    <property type="entry name" value="ELONGATNFCT"/>
</dbReference>
<keyword evidence="8" id="KW-0648">Protein biosynthesis</keyword>
<evidence type="ECO:0000256" key="10">
    <source>
        <dbReference type="ARBA" id="ARBA00029585"/>
    </source>
</evidence>
<evidence type="ECO:0000313" key="16">
    <source>
        <dbReference type="EMBL" id="SSD59960.1"/>
    </source>
</evidence>
<dbReference type="FunFam" id="3.40.50.300:FF:000503">
    <property type="entry name" value="Peptide chain release factor subunit 3"/>
    <property type="match status" value="1"/>
</dbReference>
<evidence type="ECO:0000256" key="14">
    <source>
        <dbReference type="SAM" id="MobiDB-lite"/>
    </source>
</evidence>
<dbReference type="CDD" id="cd03704">
    <property type="entry name" value="eRF3_C_III"/>
    <property type="match status" value="1"/>
</dbReference>
<evidence type="ECO:0000313" key="17">
    <source>
        <dbReference type="Proteomes" id="UP000262825"/>
    </source>
</evidence>
<dbReference type="PANTHER" id="PTHR23115">
    <property type="entry name" value="TRANSLATION FACTOR"/>
    <property type="match status" value="1"/>
</dbReference>
<dbReference type="FunFam" id="2.40.30.10:FF:000061">
    <property type="entry name" value="Translation release factor eRF3, putative"/>
    <property type="match status" value="1"/>
</dbReference>
<dbReference type="CDD" id="cd04089">
    <property type="entry name" value="eRF3_II"/>
    <property type="match status" value="1"/>
</dbReference>
<evidence type="ECO:0000256" key="9">
    <source>
        <dbReference type="ARBA" id="ARBA00023134"/>
    </source>
</evidence>
<dbReference type="SUPFAM" id="SSF50447">
    <property type="entry name" value="Translation proteins"/>
    <property type="match status" value="1"/>
</dbReference>
<dbReference type="Pfam" id="PF03144">
    <property type="entry name" value="GTP_EFTU_D2"/>
    <property type="match status" value="1"/>
</dbReference>
<sequence>MSNNNINNRGGRGGYKNYNNAGGRGGYQQYNAGDQLQQQQQQQQQQGYQAYQQYNAQSQQQGYQAYQQYTAQPQQQGYQAYQQYTAQPQQQGYQAHQQYNMGVPQQQAYQGYQQYNAQPQQAVSLNDYNSKQNVPVAAKPKRTLKLVPSAGVKVVGAKSAVKKDEKAPSKKEGEPVKEEKKEQQQQSGEKEVAAATSTNTDKPTETKKDALPDIEKLSVKDQNETETAKGVSSADALIKEQEDEVDEEVVNDMFGGKDHMSLLFMGHVDAGKSTMGGNLLYLTGSVDKRTIEKYEREAKDAGRQGWYLSWVMDTNKEERSDGKTIEVGRAYFETEKRRYTILDAPGHKMYVSEMIGGASQADVGVLVISARKGEYETGFEKGGQTREHALLAKTQGVNKLIVVINKMDDPTVDWSKERYDQCVKNLTNFLKAIGYNVKQDVVFMPVSGFTGAGLKDRVDPKVCPWYTGPSLLEFLDNMKHLDRHINAPFMLPIASKMKDLGTVVEGKIESGHIKKGNSTLLMPNKIPVEILNIFNETEEEVDLALCGEQVRLRLKGVEEDDIQPGFVLTSPKNPIRVVTKFVATIAIVELKSIMSSGFSCIMHVHTAIEEVKITKLLHKVEKGSNRLSKKPPAFAKKGMKVICVIECETPVCVETYQDYQQLGRFTLRDQGSTIAIGKIIKILD</sequence>
<evidence type="ECO:0000256" key="4">
    <source>
        <dbReference type="ARBA" id="ARBA00022490"/>
    </source>
</evidence>
<feature type="compositionally biased region" description="Basic and acidic residues" evidence="14">
    <location>
        <begin position="202"/>
        <end position="213"/>
    </location>
</feature>
<dbReference type="InterPro" id="IPR054696">
    <property type="entry name" value="GTP-eEF1A_C"/>
</dbReference>
<dbReference type="GO" id="GO:0005525">
    <property type="term" value="F:GTP binding"/>
    <property type="evidence" value="ECO:0007669"/>
    <property type="project" value="UniProtKB-KW"/>
</dbReference>
<dbReference type="PRINTS" id="PR01343">
    <property type="entry name" value="YEASTERF"/>
</dbReference>
<evidence type="ECO:0000256" key="5">
    <source>
        <dbReference type="ARBA" id="ARBA00022553"/>
    </source>
</evidence>
<keyword evidence="4" id="KW-0963">Cytoplasm</keyword>
<evidence type="ECO:0000256" key="3">
    <source>
        <dbReference type="ARBA" id="ARBA00015765"/>
    </source>
</evidence>
<evidence type="ECO:0000259" key="15">
    <source>
        <dbReference type="PROSITE" id="PS51722"/>
    </source>
</evidence>
<protein>
    <recommendedName>
        <fullName evidence="3">Eukaryotic peptide chain release factor GTP-binding subunit</fullName>
    </recommendedName>
    <alternativeName>
        <fullName evidence="13">ERF-3</fullName>
    </alternativeName>
    <alternativeName>
        <fullName evidence="12">ERF2</fullName>
    </alternativeName>
    <alternativeName>
        <fullName evidence="10">Polypeptide release factor 3</fullName>
    </alternativeName>
    <alternativeName>
        <fullName evidence="11">Translation release factor 3</fullName>
    </alternativeName>
</protein>
<name>A0A376B779_9ASCO</name>
<evidence type="ECO:0000256" key="7">
    <source>
        <dbReference type="ARBA" id="ARBA00022741"/>
    </source>
</evidence>
<proteinExistence type="inferred from homology"/>
<evidence type="ECO:0000256" key="6">
    <source>
        <dbReference type="ARBA" id="ARBA00022737"/>
    </source>
</evidence>
<gene>
    <name evidence="16" type="ORF">SCODWIG_01721</name>
</gene>
<dbReference type="GO" id="GO:0000288">
    <property type="term" value="P:nuclear-transcribed mRNA catabolic process, deadenylation-dependent decay"/>
    <property type="evidence" value="ECO:0007669"/>
    <property type="project" value="InterPro"/>
</dbReference>
<dbReference type="VEuPathDB" id="FungiDB:SCODWIG_01721"/>
<dbReference type="EMBL" id="UFAJ01000240">
    <property type="protein sequence ID" value="SSD59960.1"/>
    <property type="molecule type" value="Genomic_DNA"/>
</dbReference>
<dbReference type="InterPro" id="IPR050100">
    <property type="entry name" value="TRAFAC_GTPase_members"/>
</dbReference>
<dbReference type="InterPro" id="IPR000795">
    <property type="entry name" value="T_Tr_GTP-bd_dom"/>
</dbReference>
<dbReference type="Proteomes" id="UP000262825">
    <property type="component" value="Unassembled WGS sequence"/>
</dbReference>
<evidence type="ECO:0000256" key="11">
    <source>
        <dbReference type="ARBA" id="ARBA00030210"/>
    </source>
</evidence>
<dbReference type="GO" id="GO:0018444">
    <property type="term" value="C:translation release factor complex"/>
    <property type="evidence" value="ECO:0007669"/>
    <property type="project" value="UniProtKB-ARBA"/>
</dbReference>
<evidence type="ECO:0000256" key="1">
    <source>
        <dbReference type="ARBA" id="ARBA00004496"/>
    </source>
</evidence>
<evidence type="ECO:0000256" key="13">
    <source>
        <dbReference type="ARBA" id="ARBA00031881"/>
    </source>
</evidence>
<dbReference type="InterPro" id="IPR003285">
    <property type="entry name" value="Sup35"/>
</dbReference>
<dbReference type="GO" id="GO:0003924">
    <property type="term" value="F:GTPase activity"/>
    <property type="evidence" value="ECO:0007669"/>
    <property type="project" value="InterPro"/>
</dbReference>
<evidence type="ECO:0000256" key="8">
    <source>
        <dbReference type="ARBA" id="ARBA00022917"/>
    </source>
</evidence>
<dbReference type="GO" id="GO:0003747">
    <property type="term" value="F:translation release factor activity"/>
    <property type="evidence" value="ECO:0007669"/>
    <property type="project" value="InterPro"/>
</dbReference>
<dbReference type="InterPro" id="IPR004161">
    <property type="entry name" value="EFTu-like_2"/>
</dbReference>
<keyword evidence="6" id="KW-0677">Repeat</keyword>
<organism evidence="16 17">
    <name type="scientific">Saccharomycodes ludwigii</name>
    <dbReference type="NCBI Taxonomy" id="36035"/>
    <lineage>
        <taxon>Eukaryota</taxon>
        <taxon>Fungi</taxon>
        <taxon>Dikarya</taxon>
        <taxon>Ascomycota</taxon>
        <taxon>Saccharomycotina</taxon>
        <taxon>Saccharomycetes</taxon>
        <taxon>Saccharomycodales</taxon>
        <taxon>Saccharomycodaceae</taxon>
        <taxon>Saccharomycodes</taxon>
    </lineage>
</organism>
<keyword evidence="5" id="KW-0597">Phosphoprotein</keyword>